<name>A0AAW9DJI9_STRSU</name>
<feature type="transmembrane region" description="Helical" evidence="1">
    <location>
        <begin position="15"/>
        <end position="33"/>
    </location>
</feature>
<gene>
    <name evidence="2" type="ORF">SHY70_12310</name>
</gene>
<protein>
    <submittedName>
        <fullName evidence="2">ATP-binding protein</fullName>
    </submittedName>
</protein>
<reference evidence="2" key="1">
    <citation type="submission" date="2023-11" db="EMBL/GenBank/DDBJ databases">
        <title>Antimicrobial resistance in invasive Streptococcus suis isolated in Spain and the associated genetic mechanisms.</title>
        <authorList>
            <person name="Uruen C."/>
            <person name="Arenas J.A."/>
        </authorList>
    </citation>
    <scope>NUCLEOTIDE SEQUENCE</scope>
    <source>
        <strain evidence="2">Ss_70</strain>
    </source>
</reference>
<feature type="non-terminal residue" evidence="2">
    <location>
        <position position="146"/>
    </location>
</feature>
<feature type="transmembrane region" description="Helical" evidence="1">
    <location>
        <begin position="39"/>
        <end position="57"/>
    </location>
</feature>
<keyword evidence="2" id="KW-0547">Nucleotide-binding</keyword>
<organism evidence="2 3">
    <name type="scientific">Streptococcus suis</name>
    <dbReference type="NCBI Taxonomy" id="1307"/>
    <lineage>
        <taxon>Bacteria</taxon>
        <taxon>Bacillati</taxon>
        <taxon>Bacillota</taxon>
        <taxon>Bacilli</taxon>
        <taxon>Lactobacillales</taxon>
        <taxon>Streptococcaceae</taxon>
        <taxon>Streptococcus</taxon>
    </lineage>
</organism>
<dbReference type="GO" id="GO:0005524">
    <property type="term" value="F:ATP binding"/>
    <property type="evidence" value="ECO:0007669"/>
    <property type="project" value="UniProtKB-KW"/>
</dbReference>
<dbReference type="AlphaFoldDB" id="A0AAW9DJI9"/>
<keyword evidence="1" id="KW-1133">Transmembrane helix</keyword>
<keyword evidence="2" id="KW-0067">ATP-binding</keyword>
<sequence>MFYHNDAVFKQKEQLLTLIFLILLYIVLFILILKRTSLVVLETITIILYFQYFFQLVGESYRLITGSTQSEHVGINSILKEEALKQEFANFLHDNILQDINALIQLSRLDNPSVSVKIIEERLEYLNTFVRERMNQYSPQLLKGLS</sequence>
<evidence type="ECO:0000313" key="2">
    <source>
        <dbReference type="EMBL" id="MDX5039033.1"/>
    </source>
</evidence>
<evidence type="ECO:0000256" key="1">
    <source>
        <dbReference type="SAM" id="Phobius"/>
    </source>
</evidence>
<dbReference type="EMBL" id="JAWWZK010000269">
    <property type="protein sequence ID" value="MDX5039033.1"/>
    <property type="molecule type" value="Genomic_DNA"/>
</dbReference>
<dbReference type="Proteomes" id="UP001270004">
    <property type="component" value="Unassembled WGS sequence"/>
</dbReference>
<keyword evidence="1" id="KW-0472">Membrane</keyword>
<proteinExistence type="predicted"/>
<accession>A0AAW9DJI9</accession>
<keyword evidence="1" id="KW-0812">Transmembrane</keyword>
<evidence type="ECO:0000313" key="3">
    <source>
        <dbReference type="Proteomes" id="UP001270004"/>
    </source>
</evidence>
<comment type="caution">
    <text evidence="2">The sequence shown here is derived from an EMBL/GenBank/DDBJ whole genome shotgun (WGS) entry which is preliminary data.</text>
</comment>